<gene>
    <name evidence="7" type="primary">phnW</name>
    <name evidence="11" type="ORF">KPNJ2_00046</name>
</gene>
<dbReference type="InterPro" id="IPR000192">
    <property type="entry name" value="Aminotrans_V_dom"/>
</dbReference>
<keyword evidence="2 7" id="KW-0032">Aminotransferase</keyword>
<comment type="subunit">
    <text evidence="7">Homodimer.</text>
</comment>
<dbReference type="PATRIC" id="fig|1420013.3.peg.42"/>
<feature type="binding site" evidence="8">
    <location>
        <position position="362"/>
    </location>
    <ligand>
        <name>substrate</name>
    </ligand>
</feature>
<feature type="modified residue" description="N6-(pyridoxal phosphate)lysine" evidence="7 9">
    <location>
        <position position="216"/>
    </location>
</feature>
<dbReference type="GO" id="GO:0019700">
    <property type="term" value="P:organic phosphonate catabolic process"/>
    <property type="evidence" value="ECO:0007669"/>
    <property type="project" value="UniProtKB-UniRule"/>
</dbReference>
<dbReference type="AlphaFoldDB" id="W8VCN1"/>
<evidence type="ECO:0000256" key="3">
    <source>
        <dbReference type="ARBA" id="ARBA00022679"/>
    </source>
</evidence>
<dbReference type="SUPFAM" id="SSF53383">
    <property type="entry name" value="PLP-dependent transferases"/>
    <property type="match status" value="1"/>
</dbReference>
<evidence type="ECO:0000259" key="10">
    <source>
        <dbReference type="Pfam" id="PF00266"/>
    </source>
</evidence>
<dbReference type="PANTHER" id="PTHR42778">
    <property type="entry name" value="2-AMINOETHYLPHOSPHONATE--PYRUVATE TRANSAMINASE"/>
    <property type="match status" value="1"/>
</dbReference>
<evidence type="ECO:0000313" key="11">
    <source>
        <dbReference type="EMBL" id="AHM76826.1"/>
    </source>
</evidence>
<evidence type="ECO:0000256" key="2">
    <source>
        <dbReference type="ARBA" id="ARBA00022576"/>
    </source>
</evidence>
<dbReference type="InterPro" id="IPR015422">
    <property type="entry name" value="PyrdxlP-dep_Trfase_small"/>
</dbReference>
<dbReference type="NCBIfam" id="TIGR03301">
    <property type="entry name" value="PhnW-AepZ"/>
    <property type="match status" value="1"/>
</dbReference>
<dbReference type="PANTHER" id="PTHR42778:SF1">
    <property type="entry name" value="2-AMINOETHYLPHOSPHONATE--PYRUVATE TRANSAMINASE"/>
    <property type="match status" value="1"/>
</dbReference>
<comment type="catalytic activity">
    <reaction evidence="6 7">
        <text>(2-aminoethyl)phosphonate + pyruvate = phosphonoacetaldehyde + L-alanine</text>
        <dbReference type="Rhea" id="RHEA:17021"/>
        <dbReference type="ChEBI" id="CHEBI:15361"/>
        <dbReference type="ChEBI" id="CHEBI:57418"/>
        <dbReference type="ChEBI" id="CHEBI:57972"/>
        <dbReference type="ChEBI" id="CHEBI:58383"/>
        <dbReference type="EC" id="2.6.1.37"/>
    </reaction>
</comment>
<name>W8VCN1_KLEPN</name>
<evidence type="ECO:0000256" key="4">
    <source>
        <dbReference type="ARBA" id="ARBA00022898"/>
    </source>
</evidence>
<evidence type="ECO:0000256" key="9">
    <source>
        <dbReference type="PIRSR" id="PIRSR000524-50"/>
    </source>
</evidence>
<dbReference type="InterPro" id="IPR015421">
    <property type="entry name" value="PyrdxlP-dep_Trfase_major"/>
</dbReference>
<organism evidence="11 12">
    <name type="scientific">Klebsiella pneumoniae 30684/NJST258_2</name>
    <dbReference type="NCBI Taxonomy" id="1420013"/>
    <lineage>
        <taxon>Bacteria</taxon>
        <taxon>Pseudomonadati</taxon>
        <taxon>Pseudomonadota</taxon>
        <taxon>Gammaproteobacteria</taxon>
        <taxon>Enterobacterales</taxon>
        <taxon>Enterobacteriaceae</taxon>
        <taxon>Klebsiella/Raoultella group</taxon>
        <taxon>Klebsiella</taxon>
        <taxon>Klebsiella pneumoniae complex</taxon>
    </lineage>
</organism>
<sequence>MTLSRLCLHDNYKSGIDQMVRQMTSRNYLLLTPGPLTTTRTVKEAMLFDSCTWDDDYNLGVVQTIRQQLVQLATPADGYTAVLLQGSGSYAVEAVLGSVIGEQGKVLIVSNGAYGARMIEMAQLMGIACHPYDCGEVSRPDAAAIEQILQNDPAITHIAMVHSETTTGMLNPIEEVAELAKRYDKRYIVDAMSSFGGIPLDIAALNIDYLISSANKCIQGVPGFAFVIAREAELAACKGRSRSLSLDLYAQWRCMEDNHGKWRFTSPTHTVLAFAQALKELAQEGGVSARYQRYRNNQRRLVAGMRALGFRPLLDDSLHSPIITAFYSPDAPQYRFHTFYQKLKDQGFVIYPGKVSQSDCFRIGNIGEVYDADITALLAAIDNAMYWKQ</sequence>
<dbReference type="Gene3D" id="3.40.640.10">
    <property type="entry name" value="Type I PLP-dependent aspartate aminotransferase-like (Major domain)"/>
    <property type="match status" value="1"/>
</dbReference>
<feature type="domain" description="Aminotransferase class V" evidence="10">
    <location>
        <begin position="62"/>
        <end position="320"/>
    </location>
</feature>
<keyword evidence="3 7" id="KW-0808">Transferase</keyword>
<keyword evidence="5 7" id="KW-0670">Pyruvate</keyword>
<dbReference type="KEGG" id="kps:KPNJ2_00046"/>
<dbReference type="NCBIfam" id="NF010006">
    <property type="entry name" value="PRK13479.1"/>
    <property type="match status" value="1"/>
</dbReference>
<evidence type="ECO:0000256" key="6">
    <source>
        <dbReference type="ARBA" id="ARBA00049460"/>
    </source>
</evidence>
<reference evidence="11 12" key="1">
    <citation type="journal article" date="2014" name="Proc. Natl. Acad. Sci. U.S.A.">
        <title>Molecular dissection of the evolution of carbapenem-resistant multilocus sequence type 258 Klebsiella pneumoniae.</title>
        <authorList>
            <person name="Deleo F.R."/>
            <person name="Chen L."/>
            <person name="Porcella S.F."/>
            <person name="Martens C.A."/>
            <person name="Kobayashi S.D."/>
            <person name="Porter A.R."/>
            <person name="Chavda K.D."/>
            <person name="Jacobs M.R."/>
            <person name="Mathema B."/>
            <person name="Olsen R.J."/>
            <person name="Bonomo R.A."/>
            <person name="Musser J.M."/>
            <person name="Kreiswirth B.N."/>
        </authorList>
    </citation>
    <scope>NUCLEOTIDE SEQUENCE [LARGE SCALE GENOMIC DNA]</scope>
    <source>
        <strain evidence="11">30684/NJST258_2</strain>
    </source>
</reference>
<comment type="cofactor">
    <cofactor evidence="1 7 9">
        <name>pyridoxal 5'-phosphate</name>
        <dbReference type="ChEBI" id="CHEBI:597326"/>
    </cofactor>
</comment>
<dbReference type="EMBL" id="CP006918">
    <property type="protein sequence ID" value="AHM76826.1"/>
    <property type="molecule type" value="Genomic_DNA"/>
</dbReference>
<evidence type="ECO:0000256" key="7">
    <source>
        <dbReference type="HAMAP-Rule" id="MF_01376"/>
    </source>
</evidence>
<dbReference type="NCBIfam" id="TIGR02326">
    <property type="entry name" value="transamin_PhnW"/>
    <property type="match status" value="1"/>
</dbReference>
<dbReference type="InterPro" id="IPR024169">
    <property type="entry name" value="SP_NH2Trfase/AEP_transaminase"/>
</dbReference>
<evidence type="ECO:0000256" key="1">
    <source>
        <dbReference type="ARBA" id="ARBA00001933"/>
    </source>
</evidence>
<evidence type="ECO:0000256" key="8">
    <source>
        <dbReference type="PIRSR" id="PIRSR000524-1"/>
    </source>
</evidence>
<dbReference type="Pfam" id="PF00266">
    <property type="entry name" value="Aminotran_5"/>
    <property type="match status" value="1"/>
</dbReference>
<comment type="function">
    <text evidence="7">Involved in phosphonate degradation.</text>
</comment>
<dbReference type="EC" id="2.6.1.37" evidence="7"/>
<comment type="similarity">
    <text evidence="7">Belongs to the class-V pyridoxal-phosphate-dependent aminotransferase family. PhnW subfamily.</text>
</comment>
<proteinExistence type="inferred from homology"/>
<keyword evidence="4 7" id="KW-0663">Pyridoxal phosphate</keyword>
<dbReference type="HOGENOM" id="CLU_027686_3_1_6"/>
<dbReference type="Gene3D" id="3.90.1150.10">
    <property type="entry name" value="Aspartate Aminotransferase, domain 1"/>
    <property type="match status" value="1"/>
</dbReference>
<protein>
    <recommendedName>
        <fullName evidence="7">2-aminoethylphosphonate--pyruvate transaminase</fullName>
        <ecNumber evidence="7">2.6.1.37</ecNumber>
    </recommendedName>
    <alternativeName>
        <fullName evidence="7">2-aminoethylphosphonate aminotransferase</fullName>
    </alternativeName>
    <alternativeName>
        <fullName evidence="7">AEP transaminase</fullName>
        <shortName evidence="7">AEPT</shortName>
    </alternativeName>
</protein>
<dbReference type="Proteomes" id="UP000019586">
    <property type="component" value="Chromosome"/>
</dbReference>
<dbReference type="PIRSF" id="PIRSF000524">
    <property type="entry name" value="SPT"/>
    <property type="match status" value="1"/>
</dbReference>
<evidence type="ECO:0000256" key="5">
    <source>
        <dbReference type="ARBA" id="ARBA00023317"/>
    </source>
</evidence>
<dbReference type="HAMAP" id="MF_01376">
    <property type="entry name" value="PhnW_aminotrans_5"/>
    <property type="match status" value="1"/>
</dbReference>
<dbReference type="InterPro" id="IPR015424">
    <property type="entry name" value="PyrdxlP-dep_Trfase"/>
</dbReference>
<dbReference type="InterPro" id="IPR012703">
    <property type="entry name" value="NH2EtPonate_pyrv_transaminase"/>
</dbReference>
<dbReference type="GO" id="GO:0047304">
    <property type="term" value="F:2-aminoethylphosphonate-pyruvate transaminase activity"/>
    <property type="evidence" value="ECO:0007669"/>
    <property type="project" value="UniProtKB-UniRule"/>
</dbReference>
<accession>W8VCN1</accession>
<evidence type="ECO:0000313" key="12">
    <source>
        <dbReference type="Proteomes" id="UP000019586"/>
    </source>
</evidence>